<dbReference type="EMBL" id="CAXKWB010010683">
    <property type="protein sequence ID" value="CAL4098885.1"/>
    <property type="molecule type" value="Genomic_DNA"/>
</dbReference>
<sequence length="248" mass="27336">MDTSVRYLIRRSTFKRRSLKSCRSNMSETGHRSRRTSSTSRRRHLSDRQEGCIWLLAEDSEGSVSSLENPQTSINFKKDETEKQSKVIDGGLETPLPSGRSRNTSMPSRRQSMRSSNASAKNFNTVGANGSLPSKLSPRFPKDNEKDKFSGIVISGNQTERSEKSSNGGGLFLGNTLAIQLASGVPSETNAMRSEAGAEVEQPDNDDEGDNPLQKLIAPLISVFQLIIRSSYVATNIVMMAWSITYHS</sequence>
<accession>A0AAV2QUU2</accession>
<dbReference type="Proteomes" id="UP001497623">
    <property type="component" value="Unassembled WGS sequence"/>
</dbReference>
<dbReference type="Pfam" id="PF24871">
    <property type="entry name" value="Piezo_TM1-24"/>
    <property type="match status" value="1"/>
</dbReference>
<comment type="caution">
    <text evidence="3">The sequence shown here is derived from an EMBL/GenBank/DDBJ whole genome shotgun (WGS) entry which is preliminary data.</text>
</comment>
<reference evidence="3 4" key="1">
    <citation type="submission" date="2024-05" db="EMBL/GenBank/DDBJ databases">
        <authorList>
            <person name="Wallberg A."/>
        </authorList>
    </citation>
    <scope>NUCLEOTIDE SEQUENCE [LARGE SCALE GENOMIC DNA]</scope>
</reference>
<feature type="region of interest" description="Disordered" evidence="1">
    <location>
        <begin position="64"/>
        <end position="143"/>
    </location>
</feature>
<name>A0AAV2QUU2_MEGNR</name>
<feature type="compositionally biased region" description="Acidic residues" evidence="1">
    <location>
        <begin position="201"/>
        <end position="210"/>
    </location>
</feature>
<dbReference type="InterPro" id="IPR056769">
    <property type="entry name" value="Piezo_TM1-24"/>
</dbReference>
<evidence type="ECO:0000259" key="2">
    <source>
        <dbReference type="Pfam" id="PF24871"/>
    </source>
</evidence>
<organism evidence="3 4">
    <name type="scientific">Meganyctiphanes norvegica</name>
    <name type="common">Northern krill</name>
    <name type="synonym">Thysanopoda norvegica</name>
    <dbReference type="NCBI Taxonomy" id="48144"/>
    <lineage>
        <taxon>Eukaryota</taxon>
        <taxon>Metazoa</taxon>
        <taxon>Ecdysozoa</taxon>
        <taxon>Arthropoda</taxon>
        <taxon>Crustacea</taxon>
        <taxon>Multicrustacea</taxon>
        <taxon>Malacostraca</taxon>
        <taxon>Eumalacostraca</taxon>
        <taxon>Eucarida</taxon>
        <taxon>Euphausiacea</taxon>
        <taxon>Euphausiidae</taxon>
        <taxon>Meganyctiphanes</taxon>
    </lineage>
</organism>
<feature type="compositionally biased region" description="Low complexity" evidence="1">
    <location>
        <begin position="105"/>
        <end position="116"/>
    </location>
</feature>
<feature type="compositionally biased region" description="Polar residues" evidence="1">
    <location>
        <begin position="64"/>
        <end position="75"/>
    </location>
</feature>
<feature type="region of interest" description="Disordered" evidence="1">
    <location>
        <begin position="18"/>
        <end position="45"/>
    </location>
</feature>
<feature type="compositionally biased region" description="Basic and acidic residues" evidence="1">
    <location>
        <begin position="76"/>
        <end position="86"/>
    </location>
</feature>
<feature type="domain" description="Piezo TM1-24" evidence="2">
    <location>
        <begin position="189"/>
        <end position="248"/>
    </location>
</feature>
<protein>
    <recommendedName>
        <fullName evidence="2">Piezo TM1-24 domain-containing protein</fullName>
    </recommendedName>
</protein>
<feature type="compositionally biased region" description="Polar residues" evidence="1">
    <location>
        <begin position="117"/>
        <end position="134"/>
    </location>
</feature>
<feature type="non-terminal residue" evidence="3">
    <location>
        <position position="248"/>
    </location>
</feature>
<evidence type="ECO:0000313" key="3">
    <source>
        <dbReference type="EMBL" id="CAL4098885.1"/>
    </source>
</evidence>
<keyword evidence="4" id="KW-1185">Reference proteome</keyword>
<evidence type="ECO:0000256" key="1">
    <source>
        <dbReference type="SAM" id="MobiDB-lite"/>
    </source>
</evidence>
<gene>
    <name evidence="3" type="ORF">MNOR_LOCUS16349</name>
</gene>
<evidence type="ECO:0000313" key="4">
    <source>
        <dbReference type="Proteomes" id="UP001497623"/>
    </source>
</evidence>
<feature type="compositionally biased region" description="Basic residues" evidence="1">
    <location>
        <begin position="32"/>
        <end position="45"/>
    </location>
</feature>
<proteinExistence type="predicted"/>
<dbReference type="AlphaFoldDB" id="A0AAV2QUU2"/>
<feature type="region of interest" description="Disordered" evidence="1">
    <location>
        <begin position="185"/>
        <end position="211"/>
    </location>
</feature>